<dbReference type="RefSeq" id="XP_020437952.1">
    <property type="nucleotide sequence ID" value="XM_020572094.1"/>
</dbReference>
<dbReference type="Pfam" id="PF24893">
    <property type="entry name" value="DUF7743"/>
    <property type="match status" value="1"/>
</dbReference>
<dbReference type="PANTHER" id="PTHR31378">
    <property type="entry name" value="EGF-LIKE DOMAIN-CONTAINING PROTEIN-RELATED-RELATED"/>
    <property type="match status" value="1"/>
</dbReference>
<dbReference type="FunCoup" id="D3AY19">
    <property type="interactions" value="923"/>
</dbReference>
<reference evidence="3 4" key="1">
    <citation type="journal article" date="2011" name="Genome Res.">
        <title>Phylogeny-wide analysis of social amoeba genomes highlights ancient origins for complex intercellular communication.</title>
        <authorList>
            <person name="Heidel A.J."/>
            <person name="Lawal H.M."/>
            <person name="Felder M."/>
            <person name="Schilde C."/>
            <person name="Helps N.R."/>
            <person name="Tunggal B."/>
            <person name="Rivero F."/>
            <person name="John U."/>
            <person name="Schleicher M."/>
            <person name="Eichinger L."/>
            <person name="Platzer M."/>
            <person name="Noegel A.A."/>
            <person name="Schaap P."/>
            <person name="Gloeckner G."/>
        </authorList>
    </citation>
    <scope>NUCLEOTIDE SEQUENCE [LARGE SCALE GENOMIC DNA]</scope>
    <source>
        <strain evidence="4">ATCC 26659 / Pp 5 / PN500</strain>
    </source>
</reference>
<dbReference type="Proteomes" id="UP000001396">
    <property type="component" value="Unassembled WGS sequence"/>
</dbReference>
<evidence type="ECO:0000313" key="3">
    <source>
        <dbReference type="EMBL" id="EFA85846.1"/>
    </source>
</evidence>
<proteinExistence type="predicted"/>
<dbReference type="PROSITE" id="PS01186">
    <property type="entry name" value="EGF_2"/>
    <property type="match status" value="1"/>
</dbReference>
<dbReference type="InterPro" id="IPR000742">
    <property type="entry name" value="EGF"/>
</dbReference>
<dbReference type="Pfam" id="PF23034">
    <property type="entry name" value="DUF7035"/>
    <property type="match status" value="1"/>
</dbReference>
<dbReference type="Pfam" id="PF23033">
    <property type="entry name" value="DUF7034"/>
    <property type="match status" value="1"/>
</dbReference>
<dbReference type="OMA" id="FANENIQ"/>
<evidence type="ECO:0000256" key="1">
    <source>
        <dbReference type="SAM" id="Phobius"/>
    </source>
</evidence>
<feature type="transmembrane region" description="Helical" evidence="1">
    <location>
        <begin position="1246"/>
        <end position="1270"/>
    </location>
</feature>
<dbReference type="InterPro" id="IPR056645">
    <property type="entry name" value="DUF7743"/>
</dbReference>
<dbReference type="GeneID" id="31356607"/>
<keyword evidence="4" id="KW-1185">Reference proteome</keyword>
<dbReference type="InterPro" id="IPR055462">
    <property type="entry name" value="DUF7034"/>
</dbReference>
<feature type="domain" description="EGF-like" evidence="2">
    <location>
        <begin position="985"/>
        <end position="996"/>
    </location>
</feature>
<dbReference type="InterPro" id="IPR055463">
    <property type="entry name" value="DUF7035"/>
</dbReference>
<comment type="caution">
    <text evidence="3">The sequence shown here is derived from an EMBL/GenBank/DDBJ whole genome shotgun (WGS) entry which is preliminary data.</text>
</comment>
<organism evidence="3 4">
    <name type="scientific">Heterostelium pallidum (strain ATCC 26659 / Pp 5 / PN500)</name>
    <name type="common">Cellular slime mold</name>
    <name type="synonym">Polysphondylium pallidum</name>
    <dbReference type="NCBI Taxonomy" id="670386"/>
    <lineage>
        <taxon>Eukaryota</taxon>
        <taxon>Amoebozoa</taxon>
        <taxon>Evosea</taxon>
        <taxon>Eumycetozoa</taxon>
        <taxon>Dictyostelia</taxon>
        <taxon>Acytosteliales</taxon>
        <taxon>Acytosteliaceae</taxon>
        <taxon>Heterostelium</taxon>
    </lineage>
</organism>
<gene>
    <name evidence="3" type="ORF">PPL_01077</name>
</gene>
<keyword evidence="1" id="KW-1133">Transmembrane helix</keyword>
<sequence>MKGKSYCRSRSAIVYWDLNKINSLSISKYTNPSTFYTKTGRCTPSIFTTFSDQSFLNISDFLSDSSYNITLISQLSPQNQIFQLNTSLIIGSNNLTIIVNPSQRFTIGTYECKDFSLIDFTIKRKSDPIYFDSKGIVQFLVEFNFDINFLLNIRCTSPSPFSCSISNVDNFIFNYFAVSISLSPPYSNILNNIPINFSLDNFPQISTTITNVFIQNETSTFQSILIQSKNGLLSTFKIVKRNSTHITFLKNDAITTNNQKISLYKCDKSSDSLTTYTPSITKLDSTKIGKLFLTTNYDSTSDTTIVTATSYMSYVSTYDMVVNIGILNTSFVLNYWYPTTIFNNNTFGYQTSFSISKNLNGLISASISEFGTSSSINIGNGDLFSSITIKNMSLTTSSWNNYIFRIEVSSSKYIRSIEIESFKLSPSNLIWGDSYNGVYELNCQFNSPLPYSVSITDEVGQKSVMSTDTFISNSAIQNIFTIKNITSFTFERNNLTVTSGPINNTLIFTVTNSTATTMIPIMTPGFGIEFQGYYNYSLDAYQIDFYLLPEFLTGIFEFKILNGHSHIDSGSLALKFGQQSQLMIVQSIGDIFPPMITDIQAYPDTNVKYSSSSTIKFGWYVTIEDYPNGFSNGIVEVISNLDMASYTATIDKSNRVSGDKYKGKYLFTIFVDSGCRSQEFTIGNITLFDTGSLNVRSTFDPLTTIYGGISNDELYVNVTCKTIIGRDFPEIDKLIFTNSVDVGSDDRSINFVIEAEDEGSGVSQRHTPIVYLSSESLEIIPIPTTVQSAKGDSVTFEGNYILPFGWGMGSTFTLSIYGIVDNHMNYVGYSANALKKDKFKYTIKRQFSLTTPIIESASGLSNIRSTVTLYGRSFGVNPSDTTAYIDYQDGNGFAPINISFHSGIILQFKNLRPVKTFIEMKIEVNGVTSNTQTIYPVIGDVISTPTPTPTVTSTPSTPEPTVTPPPVCPGNPPCNNRGRCTSDGCQCNMPWDGPACQSQVIIVPNPNANPEPATGVDITDGDKIFSSNIKVVEVIELDSLQQPISSFKIRSWNSSETTVNSTRPTYLYQSTLEGRETEINVTIEFFTQEVNITFGAHDIKISPSTIKFSIELSRFDFKERTNYLQVVMESYVLGGENECSYKSIGQSGSNVKWIKLNIDDKALYGKFLSMALVDGRMETINNVLLEPTKNDTSQYISSKIGIVVPYFEEKVLIDPDFTNILDVEKDDDPNKLCGTKQPVNNKFSTWKIIAIAVAGGLFMVSALVGSVMYYKQKRKIDLHKKKMEIKLRKSAQLEQQQIQNNNKV</sequence>
<keyword evidence="1" id="KW-0472">Membrane</keyword>
<dbReference type="EMBL" id="ADBJ01000004">
    <property type="protein sequence ID" value="EFA85846.1"/>
    <property type="molecule type" value="Genomic_DNA"/>
</dbReference>
<evidence type="ECO:0000259" key="2">
    <source>
        <dbReference type="PROSITE" id="PS01186"/>
    </source>
</evidence>
<keyword evidence="1" id="KW-0812">Transmembrane</keyword>
<accession>D3AY19</accession>
<name>D3AY19_HETP5</name>
<evidence type="ECO:0000313" key="4">
    <source>
        <dbReference type="Proteomes" id="UP000001396"/>
    </source>
</evidence>
<dbReference type="InParanoid" id="D3AY19"/>
<protein>
    <submittedName>
        <fullName evidence="3">Hypothetical 127.0 kDa protein</fullName>
    </submittedName>
</protein>